<accession>A0A6C0DH84</accession>
<protein>
    <recommendedName>
        <fullName evidence="1">Sugar fermentation stimulation protein C-terminal domain-containing protein</fullName>
    </recommendedName>
</protein>
<evidence type="ECO:0000313" key="2">
    <source>
        <dbReference type="EMBL" id="QHT14895.1"/>
    </source>
</evidence>
<reference evidence="2" key="1">
    <citation type="journal article" date="2020" name="Nature">
        <title>Giant virus diversity and host interactions through global metagenomics.</title>
        <authorList>
            <person name="Schulz F."/>
            <person name="Roux S."/>
            <person name="Paez-Espino D."/>
            <person name="Jungbluth S."/>
            <person name="Walsh D.A."/>
            <person name="Denef V.J."/>
            <person name="McMahon K.D."/>
            <person name="Konstantinidis K.T."/>
            <person name="Eloe-Fadrosh E.A."/>
            <person name="Kyrpides N.C."/>
            <person name="Woyke T."/>
        </authorList>
    </citation>
    <scope>NUCLEOTIDE SEQUENCE</scope>
    <source>
        <strain evidence="2">GVMAG-M-3300023174-144</strain>
    </source>
</reference>
<dbReference type="EMBL" id="MN739598">
    <property type="protein sequence ID" value="QHT14895.1"/>
    <property type="molecule type" value="Genomic_DNA"/>
</dbReference>
<organism evidence="2">
    <name type="scientific">viral metagenome</name>
    <dbReference type="NCBI Taxonomy" id="1070528"/>
    <lineage>
        <taxon>unclassified sequences</taxon>
        <taxon>metagenomes</taxon>
        <taxon>organismal metagenomes</taxon>
    </lineage>
</organism>
<feature type="domain" description="Sugar fermentation stimulation protein C-terminal" evidence="1">
    <location>
        <begin position="102"/>
        <end position="271"/>
    </location>
</feature>
<dbReference type="AlphaFoldDB" id="A0A6C0DH84"/>
<dbReference type="Gene3D" id="3.40.1350.60">
    <property type="match status" value="1"/>
</dbReference>
<sequence>MLYQLNNLFQGTVMKRPSAIIKTPYVADVILQNKNQVIAHSLSLGCCGLADATAKVLLEDLISTQINKTNKKTEKPKCSHRIHLSIYQEQQHEIIIGINPKLAETLVEKALEKNVIHRLQNIKSYKREVTMRISGKVDSRFDFTGVDQNGIPFIMEIKNVPLADYEDVCSKDRKLLDFTGREFSSKVAYFPDGYRKKSTDPISPRALKHVQELTWIKTQDPRIRCILCFVIQRHDVNRFSPSVIDPIYREAIRVAMDAGVEIIPLVIKWERSGETSYDAHFVRDDLPIVF</sequence>
<name>A0A6C0DH84_9ZZZZ</name>
<dbReference type="GO" id="GO:0003677">
    <property type="term" value="F:DNA binding"/>
    <property type="evidence" value="ECO:0007669"/>
    <property type="project" value="InterPro"/>
</dbReference>
<dbReference type="InterPro" id="IPR040452">
    <property type="entry name" value="SfsA_C"/>
</dbReference>
<proteinExistence type="predicted"/>
<dbReference type="InterPro" id="IPR005224">
    <property type="entry name" value="SfsA"/>
</dbReference>
<evidence type="ECO:0000259" key="1">
    <source>
        <dbReference type="Pfam" id="PF03749"/>
    </source>
</evidence>
<dbReference type="PANTHER" id="PTHR30545:SF2">
    <property type="entry name" value="SUGAR FERMENTATION STIMULATION PROTEIN A"/>
    <property type="match status" value="1"/>
</dbReference>
<dbReference type="Pfam" id="PF03749">
    <property type="entry name" value="SfsA"/>
    <property type="match status" value="1"/>
</dbReference>
<dbReference type="PANTHER" id="PTHR30545">
    <property type="entry name" value="SUGAR FERMENTATION STIMULATION PROTEIN A"/>
    <property type="match status" value="1"/>
</dbReference>